<name>A0A2U3E613_PURLI</name>
<sequence length="82" mass="8393">MPGSRTPATWGSGPAPAGNATASPGTVLDDTLVQAEQVRKYGRIGTCDAGNDVLQEALQSRVSSKDVGTVDSLSLFSLSLSQ</sequence>
<evidence type="ECO:0000256" key="1">
    <source>
        <dbReference type="SAM" id="MobiDB-lite"/>
    </source>
</evidence>
<dbReference type="AlphaFoldDB" id="A0A2U3E613"/>
<evidence type="ECO:0000313" key="5">
    <source>
        <dbReference type="Proteomes" id="UP001287286"/>
    </source>
</evidence>
<organism evidence="3 4">
    <name type="scientific">Purpureocillium lilacinum</name>
    <name type="common">Paecilomyces lilacinus</name>
    <dbReference type="NCBI Taxonomy" id="33203"/>
    <lineage>
        <taxon>Eukaryota</taxon>
        <taxon>Fungi</taxon>
        <taxon>Dikarya</taxon>
        <taxon>Ascomycota</taxon>
        <taxon>Pezizomycotina</taxon>
        <taxon>Sordariomycetes</taxon>
        <taxon>Hypocreomycetidae</taxon>
        <taxon>Hypocreales</taxon>
        <taxon>Ophiocordycipitaceae</taxon>
        <taxon>Purpureocillium</taxon>
    </lineage>
</organism>
<comment type="caution">
    <text evidence="3">The sequence shown here is derived from an EMBL/GenBank/DDBJ whole genome shotgun (WGS) entry which is preliminary data.</text>
</comment>
<keyword evidence="5" id="KW-1185">Reference proteome</keyword>
<dbReference type="EMBL" id="LCWV01000010">
    <property type="protein sequence ID" value="PWI69914.1"/>
    <property type="molecule type" value="Genomic_DNA"/>
</dbReference>
<reference evidence="3 4" key="2">
    <citation type="journal article" date="2016" name="Front. Microbiol.">
        <title>Genome and transcriptome sequences reveal the specific parasitism of the nematophagous Purpureocillium lilacinum 36-1.</title>
        <authorList>
            <person name="Xie J."/>
            <person name="Li S."/>
            <person name="Mo C."/>
            <person name="Xiao X."/>
            <person name="Peng D."/>
            <person name="Wang G."/>
            <person name="Xiao Y."/>
        </authorList>
    </citation>
    <scope>NUCLEOTIDE SEQUENCE [LARGE SCALE GENOMIC DNA]</scope>
    <source>
        <strain evidence="3 4">36-1</strain>
    </source>
</reference>
<dbReference type="Proteomes" id="UP000245956">
    <property type="component" value="Unassembled WGS sequence"/>
</dbReference>
<reference evidence="2 5" key="4">
    <citation type="journal article" date="2024" name="Microbiol. Resour. Announc.">
        <title>Genome annotations for the ascomycete fungi Trichoderma harzianum, Trichoderma aggressivum, and Purpureocillium lilacinum.</title>
        <authorList>
            <person name="Beijen E.P.W."/>
            <person name="Ohm R.A."/>
        </authorList>
    </citation>
    <scope>NUCLEOTIDE SEQUENCE [LARGE SCALE GENOMIC DNA]</scope>
    <source>
        <strain evidence="2 5">CBS 150709</strain>
    </source>
</reference>
<protein>
    <submittedName>
        <fullName evidence="3">Uncharacterized protein</fullName>
    </submittedName>
</protein>
<gene>
    <name evidence="3" type="ORF">PCL_00058</name>
    <name evidence="2" type="ORF">Purlil1_5744</name>
</gene>
<proteinExistence type="predicted"/>
<reference evidence="3" key="1">
    <citation type="submission" date="2015-05" db="EMBL/GenBank/DDBJ databases">
        <authorList>
            <person name="Wang D.B."/>
            <person name="Wang M."/>
        </authorList>
    </citation>
    <scope>NUCLEOTIDE SEQUENCE</scope>
    <source>
        <strain evidence="3">36-1</strain>
    </source>
</reference>
<accession>A0A2U3E613</accession>
<feature type="region of interest" description="Disordered" evidence="1">
    <location>
        <begin position="1"/>
        <end position="26"/>
    </location>
</feature>
<dbReference type="Proteomes" id="UP001287286">
    <property type="component" value="Unassembled WGS sequence"/>
</dbReference>
<reference evidence="2" key="3">
    <citation type="submission" date="2023-11" db="EMBL/GenBank/DDBJ databases">
        <authorList>
            <person name="Beijen E."/>
            <person name="Ohm R.A."/>
        </authorList>
    </citation>
    <scope>NUCLEOTIDE SEQUENCE</scope>
    <source>
        <strain evidence="2">CBS 150709</strain>
    </source>
</reference>
<evidence type="ECO:0000313" key="4">
    <source>
        <dbReference type="Proteomes" id="UP000245956"/>
    </source>
</evidence>
<evidence type="ECO:0000313" key="2">
    <source>
        <dbReference type="EMBL" id="KAK4090118.1"/>
    </source>
</evidence>
<dbReference type="EMBL" id="JAWRVI010000017">
    <property type="protein sequence ID" value="KAK4090118.1"/>
    <property type="molecule type" value="Genomic_DNA"/>
</dbReference>
<evidence type="ECO:0000313" key="3">
    <source>
        <dbReference type="EMBL" id="PWI69914.1"/>
    </source>
</evidence>